<comment type="caution">
    <text evidence="1">The sequence shown here is derived from an EMBL/GenBank/DDBJ whole genome shotgun (WGS) entry which is preliminary data.</text>
</comment>
<accession>A0ABT3SMQ6</accession>
<evidence type="ECO:0000313" key="2">
    <source>
        <dbReference type="Proteomes" id="UP001300745"/>
    </source>
</evidence>
<dbReference type="Proteomes" id="UP001300745">
    <property type="component" value="Unassembled WGS sequence"/>
</dbReference>
<dbReference type="RefSeq" id="WP_266000316.1">
    <property type="nucleotide sequence ID" value="NZ_JAPJDN010000040.1"/>
</dbReference>
<reference evidence="1 2" key="1">
    <citation type="submission" date="2022-11" db="EMBL/GenBank/DDBJ databases">
        <title>Mycobacterium sp. nov.</title>
        <authorList>
            <person name="Papic B."/>
            <person name="Spicic S."/>
            <person name="Duvnjak S."/>
        </authorList>
    </citation>
    <scope>NUCLEOTIDE SEQUENCE [LARGE SCALE GENOMIC DNA]</scope>
    <source>
        <strain evidence="1 2">CVI_P4</strain>
    </source>
</reference>
<proteinExistence type="predicted"/>
<sequence length="148" mass="15370">MRGVTNFGPELMTTFDASVALAGPWAEARWRAGRRPANHEVLAVLNQGCGHRGVSGAYKRATASDAALVAAAGGVDAVSSGLGGLLEQCWPAIVAVAQKLVRTGEAVHEDVTAALGLSVDRSRHPFELANIRADLRTVRTPGSAETVS</sequence>
<organism evidence="1 2">
    <name type="scientific">Mycobacterium pinniadriaticum</name>
    <dbReference type="NCBI Taxonomy" id="2994102"/>
    <lineage>
        <taxon>Bacteria</taxon>
        <taxon>Bacillati</taxon>
        <taxon>Actinomycetota</taxon>
        <taxon>Actinomycetes</taxon>
        <taxon>Mycobacteriales</taxon>
        <taxon>Mycobacteriaceae</taxon>
        <taxon>Mycobacterium</taxon>
    </lineage>
</organism>
<keyword evidence="2" id="KW-1185">Reference proteome</keyword>
<evidence type="ECO:0000313" key="1">
    <source>
        <dbReference type="EMBL" id="MCX2940453.1"/>
    </source>
</evidence>
<protein>
    <submittedName>
        <fullName evidence="1">Uncharacterized protein</fullName>
    </submittedName>
</protein>
<name>A0ABT3SMQ6_9MYCO</name>
<dbReference type="EMBL" id="JAPJDO010000040">
    <property type="protein sequence ID" value="MCX2940453.1"/>
    <property type="molecule type" value="Genomic_DNA"/>
</dbReference>
<gene>
    <name evidence="1" type="ORF">ORI27_27550</name>
</gene>